<evidence type="ECO:0000256" key="1">
    <source>
        <dbReference type="ARBA" id="ARBA00022598"/>
    </source>
</evidence>
<sequence>MTRHRRFPLDAGLLAAALAGDGLSVRVVQETGSTNADLVAAAKTGAGEGQVLVAEHQWAGRGRLDRSWTSPSGAGLTFSVLLRPAVPAGALGWLPLVTGLSLASTLREFAGIPAGLKWPNDVLVAGEKLAGILAEAVPDRDRSGTVAVIVGIGLNVDNDVDELPPGATSVALRQRQESRPLVGRGELLIELLRGLVRVYRRWLAEPTATADAYRSVCDTLGQRVRVELPDGSVVTGTATDVDDHGRLVVDGRAFAAGDVVHLR</sequence>
<dbReference type="PANTHER" id="PTHR12835">
    <property type="entry name" value="BIOTIN PROTEIN LIGASE"/>
    <property type="match status" value="1"/>
</dbReference>
<evidence type="ECO:0000256" key="2">
    <source>
        <dbReference type="ARBA" id="ARBA00023267"/>
    </source>
</evidence>
<dbReference type="EMBL" id="JWIO01000008">
    <property type="protein sequence ID" value="KLL12077.1"/>
    <property type="molecule type" value="Genomic_DNA"/>
</dbReference>
<dbReference type="Pfam" id="PF03099">
    <property type="entry name" value="BPL_LplA_LipB"/>
    <property type="match status" value="1"/>
</dbReference>
<dbReference type="EC" id="6.3.4.15" evidence="3"/>
<evidence type="ECO:0000313" key="6">
    <source>
        <dbReference type="Proteomes" id="UP000035425"/>
    </source>
</evidence>
<organism evidence="5 6">
    <name type="scientific">Protofrankia coriariae</name>
    <dbReference type="NCBI Taxonomy" id="1562887"/>
    <lineage>
        <taxon>Bacteria</taxon>
        <taxon>Bacillati</taxon>
        <taxon>Actinomycetota</taxon>
        <taxon>Actinomycetes</taxon>
        <taxon>Frankiales</taxon>
        <taxon>Frankiaceae</taxon>
        <taxon>Protofrankia</taxon>
    </lineage>
</organism>
<evidence type="ECO:0000259" key="4">
    <source>
        <dbReference type="PROSITE" id="PS51733"/>
    </source>
</evidence>
<proteinExistence type="predicted"/>
<feature type="domain" description="BPL/LPL catalytic" evidence="4">
    <location>
        <begin position="24"/>
        <end position="203"/>
    </location>
</feature>
<dbReference type="PANTHER" id="PTHR12835:SF5">
    <property type="entry name" value="BIOTIN--PROTEIN LIGASE"/>
    <property type="match status" value="1"/>
</dbReference>
<dbReference type="CDD" id="cd16442">
    <property type="entry name" value="BPL"/>
    <property type="match status" value="1"/>
</dbReference>
<keyword evidence="6" id="KW-1185">Reference proteome</keyword>
<dbReference type="InterPro" id="IPR045864">
    <property type="entry name" value="aa-tRNA-synth_II/BPL/LPL"/>
</dbReference>
<dbReference type="SUPFAM" id="SSF55681">
    <property type="entry name" value="Class II aaRS and biotin synthetases"/>
    <property type="match status" value="1"/>
</dbReference>
<dbReference type="PROSITE" id="PS51733">
    <property type="entry name" value="BPL_LPL_CATALYTIC"/>
    <property type="match status" value="1"/>
</dbReference>
<keyword evidence="1 5" id="KW-0436">Ligase</keyword>
<reference evidence="5 6" key="1">
    <citation type="submission" date="2014-12" db="EMBL/GenBank/DDBJ databases">
        <title>Frankia sp. BMG5.1 draft genome.</title>
        <authorList>
            <person name="Gtari M."/>
            <person name="Ghodhbane-Gtari F."/>
            <person name="Nouioui I."/>
            <person name="Ktari A."/>
            <person name="Hezbri K."/>
            <person name="Mimouni W."/>
            <person name="Sbissi I."/>
            <person name="Ayari A."/>
            <person name="Yamanaka T."/>
            <person name="Normand P."/>
            <person name="Tisa L.S."/>
            <person name="Boudabous A."/>
        </authorList>
    </citation>
    <scope>NUCLEOTIDE SEQUENCE [LARGE SCALE GENOMIC DNA]</scope>
    <source>
        <strain evidence="5 6">BMG5.1</strain>
    </source>
</reference>
<name>A0ABR5F5R9_9ACTN</name>
<evidence type="ECO:0000313" key="5">
    <source>
        <dbReference type="EMBL" id="KLL12077.1"/>
    </source>
</evidence>
<dbReference type="InterPro" id="IPR004408">
    <property type="entry name" value="Biotin_CoA_COase_ligase"/>
</dbReference>
<dbReference type="InterPro" id="IPR004143">
    <property type="entry name" value="BPL_LPL_catalytic"/>
</dbReference>
<comment type="caution">
    <text evidence="5">The sequence shown here is derived from an EMBL/GenBank/DDBJ whole genome shotgun (WGS) entry which is preliminary data.</text>
</comment>
<evidence type="ECO:0000256" key="3">
    <source>
        <dbReference type="ARBA" id="ARBA00024227"/>
    </source>
</evidence>
<dbReference type="Gene3D" id="3.30.930.10">
    <property type="entry name" value="Bira Bifunctional Protein, Domain 2"/>
    <property type="match status" value="1"/>
</dbReference>
<dbReference type="GO" id="GO:0016874">
    <property type="term" value="F:ligase activity"/>
    <property type="evidence" value="ECO:0007669"/>
    <property type="project" value="UniProtKB-KW"/>
</dbReference>
<dbReference type="InterPro" id="IPR003142">
    <property type="entry name" value="BPL_C"/>
</dbReference>
<dbReference type="Pfam" id="PF02237">
    <property type="entry name" value="BPL_C"/>
    <property type="match status" value="1"/>
</dbReference>
<dbReference type="Gene3D" id="2.30.30.100">
    <property type="match status" value="1"/>
</dbReference>
<gene>
    <name evidence="5" type="ORF">FrCorBMG51_07480</name>
</gene>
<accession>A0ABR5F5R9</accession>
<protein>
    <recommendedName>
        <fullName evidence="3">biotin--[biotin carboxyl-carrier protein] ligase</fullName>
        <ecNumber evidence="3">6.3.4.15</ecNumber>
    </recommendedName>
</protein>
<keyword evidence="2" id="KW-0092">Biotin</keyword>
<dbReference type="NCBIfam" id="TIGR00121">
    <property type="entry name" value="birA_ligase"/>
    <property type="match status" value="1"/>
</dbReference>
<dbReference type="Proteomes" id="UP000035425">
    <property type="component" value="Unassembled WGS sequence"/>
</dbReference>